<dbReference type="PANTHER" id="PTHR24023:SF1093">
    <property type="entry name" value="COLLAGEN ALPHA-1(XXII) CHAIN"/>
    <property type="match status" value="1"/>
</dbReference>
<dbReference type="InterPro" id="IPR050149">
    <property type="entry name" value="Collagen_superfamily"/>
</dbReference>
<dbReference type="InterPro" id="IPR048287">
    <property type="entry name" value="TSPN-like_N"/>
</dbReference>
<dbReference type="InterPro" id="IPR000885">
    <property type="entry name" value="Fib_collagen_C"/>
</dbReference>
<organism evidence="10 11">
    <name type="scientific">Falco tinnunculus</name>
    <name type="common">Common kestrel</name>
    <dbReference type="NCBI Taxonomy" id="100819"/>
    <lineage>
        <taxon>Eukaryota</taxon>
        <taxon>Metazoa</taxon>
        <taxon>Chordata</taxon>
        <taxon>Craniata</taxon>
        <taxon>Vertebrata</taxon>
        <taxon>Euteleostomi</taxon>
        <taxon>Archelosauria</taxon>
        <taxon>Archosauria</taxon>
        <taxon>Dinosauria</taxon>
        <taxon>Saurischia</taxon>
        <taxon>Theropoda</taxon>
        <taxon>Coelurosauria</taxon>
        <taxon>Aves</taxon>
        <taxon>Neognathae</taxon>
        <taxon>Neoaves</taxon>
        <taxon>Telluraves</taxon>
        <taxon>Australaves</taxon>
        <taxon>Falconiformes</taxon>
        <taxon>Falconidae</taxon>
        <taxon>Falco</taxon>
    </lineage>
</organism>
<comment type="subcellular location">
    <subcellularLocation>
        <location evidence="1">Secreted</location>
        <location evidence="1">Extracellular space</location>
        <location evidence="1">Extracellular matrix</location>
    </subcellularLocation>
</comment>
<dbReference type="GO" id="GO:0005615">
    <property type="term" value="C:extracellular space"/>
    <property type="evidence" value="ECO:0007669"/>
    <property type="project" value="TreeGrafter"/>
</dbReference>
<evidence type="ECO:0000256" key="1">
    <source>
        <dbReference type="ARBA" id="ARBA00004498"/>
    </source>
</evidence>
<dbReference type="Proteomes" id="UP000694562">
    <property type="component" value="Unplaced"/>
</dbReference>
<dbReference type="InterPro" id="IPR008160">
    <property type="entry name" value="Collagen"/>
</dbReference>
<dbReference type="OMA" id="AQNYCDY"/>
<dbReference type="Pfam" id="PF01410">
    <property type="entry name" value="COLFI"/>
    <property type="match status" value="2"/>
</dbReference>
<feature type="compositionally biased region" description="Low complexity" evidence="8">
    <location>
        <begin position="307"/>
        <end position="323"/>
    </location>
</feature>
<protein>
    <recommendedName>
        <fullName evidence="9">Fibrillar collagen NC1 domain-containing protein</fullName>
    </recommendedName>
</protein>
<feature type="region of interest" description="Disordered" evidence="8">
    <location>
        <begin position="688"/>
        <end position="794"/>
    </location>
</feature>
<evidence type="ECO:0000313" key="10">
    <source>
        <dbReference type="Ensembl" id="ENSFTIP00000007268.1"/>
    </source>
</evidence>
<dbReference type="Pfam" id="PF01391">
    <property type="entry name" value="Collagen"/>
    <property type="match status" value="2"/>
</dbReference>
<sequence>WTDVDVLQRLGLSGKRPSSGWSSSRTVPQGVIPFKSGVIFTQRARVEAPVSTILPAGSSTDLLLVLSLCSHRINNAFLFAVKSKKKKLQLGVQFVPGKIIVYVGHKRSVYFDYNVHDGQWHNMAINIRGQTVTLFTSCGKRRVHADLHFKKDEALDPHGSFLFGKINQHSVQFEGAICQFDIYPSAKAAHHYCKYLKKQCRQADTYRPNLPPLIPLLPRDPSTSLSTPRHVEPLLQGLKNLTTAAPSLEFGRVTAPLKTRGSGATTITLASSPPSLLRLTTKATKVTVASSPVPSSTETQPPTHSLPRVTVTTPRVSRPTPSMRMEKPPLPTAKKAPPTSQSPATASRKESKQETKKKINQKPTLEPSEAPITVKPMKRMTDNTTSNVHFVTLKQTPQNPSNGPVPKKHVPSPARKVDPSSVPLVYSKPALGSARPTSRARALAFNLTTPAPGGGQTLTCEGFCRTPEILIMWWVFFLQEPCTVTRVLCGYEKLPSSSLPQGDKGEQGLEGEKGEKGNEGLKGKEGPPGYPGITGVRGPEGKPGKQGEKGKPGQKGSKGYQGQLGETGSPGKEGPKGNQGPKGSRGTLGPMGAPGRMGAQGEPGLKGYQVRISFSSSTHPEVGLPSGVVLELLQFLMSFFLYLQGQKGKQGARGNAGSRGSPVGKNSVFCPRKGCPGGILGLPGPRGVVGRQGQEGAPGVDGVPGKDGVPGMLGEQGDDGEEGVTGMPGKRGNPGIPGLPGAQGPPGFKGERGLPGQSGQTGKRGSSGGTGLPGSPGEPGPKGQPGDFGEAGFPGIVGMFGPKGPPGDLGFKGIQGPRGPPGLMGKEGIIGPLGIQGPKGSPVSIGPGFDPLSFPTEKAETLVVTAPGAPQGTPDFASFSLQGYQHPDLLMLDHGGEIFKTLHYLSNLIQSIKRPLGTKENPARICRDLMNCEQKMNDGTYWIDPNLGCSSDTIQVICNFTNGGQTCLSPITVSKLDFDIGRVQMNFLRLLSSEVVQHITIHCLNTSVWREGSSEKPSEKAVRFRAWNGQMFEAGGQLRPEVAADDCKIKDGRWHQTLFSFRTQDPQQLPIVNIYNLPPSEPGMQYHLEVGPVCFL</sequence>
<dbReference type="Ensembl" id="ENSFTIT00000007582.1">
    <property type="protein sequence ID" value="ENSFTIP00000007268.1"/>
    <property type="gene ID" value="ENSFTIG00000004916.1"/>
</dbReference>
<evidence type="ECO:0000313" key="11">
    <source>
        <dbReference type="Proteomes" id="UP000694562"/>
    </source>
</evidence>
<evidence type="ECO:0000256" key="2">
    <source>
        <dbReference type="ARBA" id="ARBA00022525"/>
    </source>
</evidence>
<dbReference type="AlphaFoldDB" id="A0A8C4U6Q2"/>
<feature type="compositionally biased region" description="Basic and acidic residues" evidence="8">
    <location>
        <begin position="539"/>
        <end position="551"/>
    </location>
</feature>
<keyword evidence="11" id="KW-1185">Reference proteome</keyword>
<dbReference type="GO" id="GO:0030020">
    <property type="term" value="F:extracellular matrix structural constituent conferring tensile strength"/>
    <property type="evidence" value="ECO:0007669"/>
    <property type="project" value="TreeGrafter"/>
</dbReference>
<evidence type="ECO:0000256" key="8">
    <source>
        <dbReference type="SAM" id="MobiDB-lite"/>
    </source>
</evidence>
<dbReference type="FunFam" id="2.60.120.200:FF:000085">
    <property type="entry name" value="collagen alpha-1(XXVII) chain isoform X1"/>
    <property type="match status" value="1"/>
</dbReference>
<dbReference type="SMART" id="SM00210">
    <property type="entry name" value="TSPN"/>
    <property type="match status" value="1"/>
</dbReference>
<dbReference type="PROSITE" id="PS51461">
    <property type="entry name" value="NC1_FIB"/>
    <property type="match status" value="1"/>
</dbReference>
<feature type="compositionally biased region" description="Basic and acidic residues" evidence="8">
    <location>
        <begin position="503"/>
        <end position="525"/>
    </location>
</feature>
<dbReference type="GO" id="GO:0005581">
    <property type="term" value="C:collagen trimer"/>
    <property type="evidence" value="ECO:0007669"/>
    <property type="project" value="UniProtKB-KW"/>
</dbReference>
<dbReference type="OrthoDB" id="8939548at2759"/>
<feature type="domain" description="Fibrillar collagen NC1" evidence="9">
    <location>
        <begin position="896"/>
        <end position="1096"/>
    </location>
</feature>
<evidence type="ECO:0000256" key="6">
    <source>
        <dbReference type="ARBA" id="ARBA00023119"/>
    </source>
</evidence>
<dbReference type="Gene3D" id="2.60.120.200">
    <property type="match status" value="1"/>
</dbReference>
<dbReference type="SMART" id="SM00038">
    <property type="entry name" value="COLFI"/>
    <property type="match status" value="1"/>
</dbReference>
<dbReference type="FunFam" id="2.60.120.1000:FF:000006">
    <property type="entry name" value="collagen alpha-1(XXVII) chain isoform X1"/>
    <property type="match status" value="1"/>
</dbReference>
<evidence type="ECO:0000256" key="5">
    <source>
        <dbReference type="ARBA" id="ARBA00022737"/>
    </source>
</evidence>
<reference evidence="10" key="1">
    <citation type="submission" date="2025-08" db="UniProtKB">
        <authorList>
            <consortium name="Ensembl"/>
        </authorList>
    </citation>
    <scope>IDENTIFICATION</scope>
</reference>
<feature type="region of interest" description="Disordered" evidence="8">
    <location>
        <begin position="286"/>
        <end position="381"/>
    </location>
</feature>
<accession>A0A8C4U6Q2</accession>
<keyword evidence="2" id="KW-0964">Secreted</keyword>
<dbReference type="InterPro" id="IPR013320">
    <property type="entry name" value="ConA-like_dom_sf"/>
</dbReference>
<feature type="compositionally biased region" description="Basic and acidic residues" evidence="8">
    <location>
        <begin position="347"/>
        <end position="357"/>
    </location>
</feature>
<evidence type="ECO:0000259" key="9">
    <source>
        <dbReference type="PROSITE" id="PS51461"/>
    </source>
</evidence>
<reference evidence="10" key="2">
    <citation type="submission" date="2025-09" db="UniProtKB">
        <authorList>
            <consortium name="Ensembl"/>
        </authorList>
    </citation>
    <scope>IDENTIFICATION</scope>
</reference>
<proteinExistence type="predicted"/>
<keyword evidence="4" id="KW-0732">Signal</keyword>
<keyword evidence="3" id="KW-0272">Extracellular matrix</keyword>
<keyword evidence="7" id="KW-0325">Glycoprotein</keyword>
<evidence type="ECO:0000256" key="7">
    <source>
        <dbReference type="ARBA" id="ARBA00023180"/>
    </source>
</evidence>
<feature type="compositionally biased region" description="Gly residues" evidence="8">
    <location>
        <begin position="765"/>
        <end position="774"/>
    </location>
</feature>
<dbReference type="GO" id="GO:0030198">
    <property type="term" value="P:extracellular matrix organization"/>
    <property type="evidence" value="ECO:0007669"/>
    <property type="project" value="TreeGrafter"/>
</dbReference>
<name>A0A8C4U6Q2_FALTI</name>
<feature type="region of interest" description="Disordered" evidence="8">
    <location>
        <begin position="493"/>
        <end position="602"/>
    </location>
</feature>
<evidence type="ECO:0000256" key="4">
    <source>
        <dbReference type="ARBA" id="ARBA00022729"/>
    </source>
</evidence>
<keyword evidence="6" id="KW-0176">Collagen</keyword>
<evidence type="ECO:0000256" key="3">
    <source>
        <dbReference type="ARBA" id="ARBA00022530"/>
    </source>
</evidence>
<dbReference type="PANTHER" id="PTHR24023">
    <property type="entry name" value="COLLAGEN ALPHA"/>
    <property type="match status" value="1"/>
</dbReference>
<feature type="compositionally biased region" description="Low complexity" evidence="8">
    <location>
        <begin position="688"/>
        <end position="710"/>
    </location>
</feature>
<keyword evidence="5" id="KW-0677">Repeat</keyword>
<feature type="compositionally biased region" description="Low complexity" evidence="8">
    <location>
        <begin position="286"/>
        <end position="299"/>
    </location>
</feature>
<dbReference type="Gene3D" id="2.60.120.1000">
    <property type="match status" value="2"/>
</dbReference>
<feature type="region of interest" description="Disordered" evidence="8">
    <location>
        <begin position="394"/>
        <end position="421"/>
    </location>
</feature>
<feature type="compositionally biased region" description="Low complexity" evidence="8">
    <location>
        <begin position="554"/>
        <end position="564"/>
    </location>
</feature>
<dbReference type="SUPFAM" id="SSF49899">
    <property type="entry name" value="Concanavalin A-like lectins/glucanases"/>
    <property type="match status" value="1"/>
</dbReference>
<dbReference type="FunFam" id="2.60.120.1000:FF:000003">
    <property type="entry name" value="Collagen alpha-1(XXVII) chain B"/>
    <property type="match status" value="1"/>
</dbReference>
<dbReference type="GO" id="GO:0031012">
    <property type="term" value="C:extracellular matrix"/>
    <property type="evidence" value="ECO:0007669"/>
    <property type="project" value="TreeGrafter"/>
</dbReference>